<organism evidence="2 3">
    <name type="scientific">Streptomyces cellulosae</name>
    <dbReference type="NCBI Taxonomy" id="1968"/>
    <lineage>
        <taxon>Bacteria</taxon>
        <taxon>Bacillati</taxon>
        <taxon>Actinomycetota</taxon>
        <taxon>Actinomycetes</taxon>
        <taxon>Kitasatosporales</taxon>
        <taxon>Streptomycetaceae</taxon>
        <taxon>Streptomyces</taxon>
    </lineage>
</organism>
<gene>
    <name evidence="2" type="ORF">ACIA8P_22890</name>
</gene>
<sequence length="108" mass="12243">MIAVQTVVGARSRGDDVDLLDRPEATVRACCERVGIPFQAAALRWDPGVPPQWQRTEKWHRDASKSSGFERRATEDTGADVGDDPVLGEFHRFHLPYYTKLREHRLAV</sequence>
<evidence type="ECO:0000313" key="2">
    <source>
        <dbReference type="EMBL" id="MFI5677480.1"/>
    </source>
</evidence>
<name>A0ABW7Y532_STRCE</name>
<dbReference type="RefSeq" id="WP_398658137.1">
    <property type="nucleotide sequence ID" value="NZ_JBITDC010000008.1"/>
</dbReference>
<dbReference type="EMBL" id="JBITDC010000008">
    <property type="protein sequence ID" value="MFI5677480.1"/>
    <property type="molecule type" value="Genomic_DNA"/>
</dbReference>
<proteinExistence type="predicted"/>
<keyword evidence="3" id="KW-1185">Reference proteome</keyword>
<accession>A0ABW7Y532</accession>
<evidence type="ECO:0000313" key="3">
    <source>
        <dbReference type="Proteomes" id="UP001612415"/>
    </source>
</evidence>
<dbReference type="Proteomes" id="UP001612415">
    <property type="component" value="Unassembled WGS sequence"/>
</dbReference>
<reference evidence="2 3" key="1">
    <citation type="submission" date="2024-10" db="EMBL/GenBank/DDBJ databases">
        <title>The Natural Products Discovery Center: Release of the First 8490 Sequenced Strains for Exploring Actinobacteria Biosynthetic Diversity.</title>
        <authorList>
            <person name="Kalkreuter E."/>
            <person name="Kautsar S.A."/>
            <person name="Yang D."/>
            <person name="Bader C.D."/>
            <person name="Teijaro C.N."/>
            <person name="Fluegel L."/>
            <person name="Davis C.M."/>
            <person name="Simpson J.R."/>
            <person name="Lauterbach L."/>
            <person name="Steele A.D."/>
            <person name="Gui C."/>
            <person name="Meng S."/>
            <person name="Li G."/>
            <person name="Viehrig K."/>
            <person name="Ye F."/>
            <person name="Su P."/>
            <person name="Kiefer A.F."/>
            <person name="Nichols A."/>
            <person name="Cepeda A.J."/>
            <person name="Yan W."/>
            <person name="Fan B."/>
            <person name="Jiang Y."/>
            <person name="Adhikari A."/>
            <person name="Zheng C.-J."/>
            <person name="Schuster L."/>
            <person name="Cowan T.M."/>
            <person name="Smanski M.J."/>
            <person name="Chevrette M.G."/>
            <person name="De Carvalho L.P.S."/>
            <person name="Shen B."/>
        </authorList>
    </citation>
    <scope>NUCLEOTIDE SEQUENCE [LARGE SCALE GENOMIC DNA]</scope>
    <source>
        <strain evidence="2 3">NPDC051599</strain>
    </source>
</reference>
<feature type="region of interest" description="Disordered" evidence="1">
    <location>
        <begin position="47"/>
        <end position="81"/>
    </location>
</feature>
<protein>
    <submittedName>
        <fullName evidence="2">Uncharacterized protein</fullName>
    </submittedName>
</protein>
<comment type="caution">
    <text evidence="2">The sequence shown here is derived from an EMBL/GenBank/DDBJ whole genome shotgun (WGS) entry which is preliminary data.</text>
</comment>
<evidence type="ECO:0000256" key="1">
    <source>
        <dbReference type="SAM" id="MobiDB-lite"/>
    </source>
</evidence>
<feature type="compositionally biased region" description="Basic and acidic residues" evidence="1">
    <location>
        <begin position="55"/>
        <end position="75"/>
    </location>
</feature>